<feature type="domain" description="CN hydrolase" evidence="3">
    <location>
        <begin position="29"/>
        <end position="256"/>
    </location>
</feature>
<dbReference type="PANTHER" id="PTHR43674:SF2">
    <property type="entry name" value="BETA-UREIDOPROPIONASE"/>
    <property type="match status" value="1"/>
</dbReference>
<dbReference type="InterPro" id="IPR003010">
    <property type="entry name" value="C-N_Hydrolase"/>
</dbReference>
<sequence>MTHLPESRAGSGHGTGPADGPPAAPGPAVRIGFFQFAPGARSARENIAAIRAALDGVRDAVIVLPEFFLGAYRTPGERFPADGLADLLRPLTEAAALRRLRLVGSLPVRCSRGWVNRAVAIGPDGPRPVHDKVRLFGAERAALTAGTAGHRVVDVAGLPCTVQICMDVADPGPTRAAAAEGAAAVLSPSAVSVDLLRILHRARAVENQVVSVFCNRYGTDPDGTVYLGRSAVFLPDGTDASAPADADALVLHPLRPGLLHAWSEARRDLIGAPPPPPRLPGRA</sequence>
<protein>
    <submittedName>
        <fullName evidence="4">Carbon-nitrogen hydrolase family protein</fullName>
    </submittedName>
</protein>
<name>A0ABT4TRK4_9ACTN</name>
<comment type="caution">
    <text evidence="4">The sequence shown here is derived from an EMBL/GenBank/DDBJ whole genome shotgun (WGS) entry which is preliminary data.</text>
</comment>
<dbReference type="PANTHER" id="PTHR43674">
    <property type="entry name" value="NITRILASE C965.09-RELATED"/>
    <property type="match status" value="1"/>
</dbReference>
<dbReference type="Gene3D" id="3.60.110.10">
    <property type="entry name" value="Carbon-nitrogen hydrolase"/>
    <property type="match status" value="1"/>
</dbReference>
<feature type="region of interest" description="Disordered" evidence="2">
    <location>
        <begin position="1"/>
        <end position="24"/>
    </location>
</feature>
<evidence type="ECO:0000313" key="4">
    <source>
        <dbReference type="EMBL" id="MDA2807299.1"/>
    </source>
</evidence>
<dbReference type="InterPro" id="IPR036526">
    <property type="entry name" value="C-N_Hydrolase_sf"/>
</dbReference>
<dbReference type="CDD" id="cd07197">
    <property type="entry name" value="nitrilase"/>
    <property type="match status" value="1"/>
</dbReference>
<dbReference type="Proteomes" id="UP001165685">
    <property type="component" value="Unassembled WGS sequence"/>
</dbReference>
<dbReference type="GO" id="GO:0016787">
    <property type="term" value="F:hydrolase activity"/>
    <property type="evidence" value="ECO:0007669"/>
    <property type="project" value="UniProtKB-KW"/>
</dbReference>
<keyword evidence="1 4" id="KW-0378">Hydrolase</keyword>
<dbReference type="RefSeq" id="WP_270679929.1">
    <property type="nucleotide sequence ID" value="NZ_JAQFWP010000051.1"/>
</dbReference>
<organism evidence="4 5">
    <name type="scientific">Nocardiopsis suaedae</name>
    <dbReference type="NCBI Taxonomy" id="3018444"/>
    <lineage>
        <taxon>Bacteria</taxon>
        <taxon>Bacillati</taxon>
        <taxon>Actinomycetota</taxon>
        <taxon>Actinomycetes</taxon>
        <taxon>Streptosporangiales</taxon>
        <taxon>Nocardiopsidaceae</taxon>
        <taxon>Nocardiopsis</taxon>
    </lineage>
</organism>
<evidence type="ECO:0000256" key="1">
    <source>
        <dbReference type="ARBA" id="ARBA00022801"/>
    </source>
</evidence>
<gene>
    <name evidence="4" type="ORF">O4U47_22525</name>
</gene>
<reference evidence="4" key="1">
    <citation type="submission" date="2023-01" db="EMBL/GenBank/DDBJ databases">
        <title>Draft genome sequence of Nocardiopsis sp. LSu2-4 isolated from halophytes.</title>
        <authorList>
            <person name="Duangmal K."/>
            <person name="Chantavorakit T."/>
        </authorList>
    </citation>
    <scope>NUCLEOTIDE SEQUENCE</scope>
    <source>
        <strain evidence="4">LSu2-4</strain>
    </source>
</reference>
<dbReference type="InterPro" id="IPR050345">
    <property type="entry name" value="Aliph_Amidase/BUP"/>
</dbReference>
<dbReference type="PROSITE" id="PS50263">
    <property type="entry name" value="CN_HYDROLASE"/>
    <property type="match status" value="1"/>
</dbReference>
<dbReference type="Pfam" id="PF00795">
    <property type="entry name" value="CN_hydrolase"/>
    <property type="match status" value="1"/>
</dbReference>
<proteinExistence type="predicted"/>
<evidence type="ECO:0000259" key="3">
    <source>
        <dbReference type="PROSITE" id="PS50263"/>
    </source>
</evidence>
<dbReference type="SUPFAM" id="SSF56317">
    <property type="entry name" value="Carbon-nitrogen hydrolase"/>
    <property type="match status" value="1"/>
</dbReference>
<evidence type="ECO:0000256" key="2">
    <source>
        <dbReference type="SAM" id="MobiDB-lite"/>
    </source>
</evidence>
<keyword evidence="5" id="KW-1185">Reference proteome</keyword>
<accession>A0ABT4TRK4</accession>
<evidence type="ECO:0000313" key="5">
    <source>
        <dbReference type="Proteomes" id="UP001165685"/>
    </source>
</evidence>
<dbReference type="EMBL" id="JAQFWP010000051">
    <property type="protein sequence ID" value="MDA2807299.1"/>
    <property type="molecule type" value="Genomic_DNA"/>
</dbReference>